<feature type="chain" id="PRO_5013030105" evidence="5">
    <location>
        <begin position="28"/>
        <end position="186"/>
    </location>
</feature>
<evidence type="ECO:0000313" key="8">
    <source>
        <dbReference type="Proteomes" id="UP000196878"/>
    </source>
</evidence>
<dbReference type="Proteomes" id="UP000196878">
    <property type="component" value="Unassembled WGS sequence"/>
</dbReference>
<keyword evidence="1" id="KW-0813">Transport</keyword>
<organism evidence="7 8">
    <name type="scientific">Haematobacter genomosp. 1</name>
    <dbReference type="NCBI Taxonomy" id="366618"/>
    <lineage>
        <taxon>Bacteria</taxon>
        <taxon>Pseudomonadati</taxon>
        <taxon>Pseudomonadota</taxon>
        <taxon>Alphaproteobacteria</taxon>
        <taxon>Rhodobacterales</taxon>
        <taxon>Paracoccaceae</taxon>
        <taxon>Haematobacter</taxon>
    </lineage>
</organism>
<evidence type="ECO:0000256" key="1">
    <source>
        <dbReference type="ARBA" id="ARBA00022448"/>
    </source>
</evidence>
<reference evidence="7 8" key="1">
    <citation type="submission" date="2016-12" db="EMBL/GenBank/DDBJ databases">
        <title>Comparison of Traditional DNA-DNA Hybridization with In Silico Genomic Analysis.</title>
        <authorList>
            <person name="Nicholson A.C."/>
            <person name="Humrighouse B.W."/>
            <person name="Graziano J."/>
            <person name="Lasker B."/>
            <person name="Whitney A.M."/>
            <person name="Mcquiston J.R."/>
        </authorList>
    </citation>
    <scope>NUCLEOTIDE SEQUENCE [LARGE SCALE GENOMIC DNA]</scope>
    <source>
        <strain evidence="7 8">H2240</strain>
    </source>
</reference>
<evidence type="ECO:0000256" key="5">
    <source>
        <dbReference type="SAM" id="SignalP"/>
    </source>
</evidence>
<evidence type="ECO:0000256" key="2">
    <source>
        <dbReference type="ARBA" id="ARBA00022729"/>
    </source>
</evidence>
<dbReference type="GO" id="GO:0001530">
    <property type="term" value="F:lipopolysaccharide binding"/>
    <property type="evidence" value="ECO:0007669"/>
    <property type="project" value="InterPro"/>
</dbReference>
<dbReference type="Gene3D" id="2.60.450.10">
    <property type="entry name" value="Lipopolysaccharide (LPS) transport protein A like domain"/>
    <property type="match status" value="1"/>
</dbReference>
<evidence type="ECO:0000256" key="4">
    <source>
        <dbReference type="SAM" id="MobiDB-lite"/>
    </source>
</evidence>
<protein>
    <submittedName>
        <fullName evidence="7">Lipopolysaccharide transport periplasmic protein LptA</fullName>
    </submittedName>
</protein>
<dbReference type="GO" id="GO:0030288">
    <property type="term" value="C:outer membrane-bounded periplasmic space"/>
    <property type="evidence" value="ECO:0007669"/>
    <property type="project" value="TreeGrafter"/>
</dbReference>
<feature type="signal peptide" evidence="5">
    <location>
        <begin position="1"/>
        <end position="27"/>
    </location>
</feature>
<keyword evidence="3" id="KW-0574">Periplasm</keyword>
<dbReference type="OrthoDB" id="9811926at2"/>
<dbReference type="PANTHER" id="PTHR36504:SF1">
    <property type="entry name" value="LIPOPOLYSACCHARIDE EXPORT SYSTEM PROTEIN LPTA"/>
    <property type="match status" value="1"/>
</dbReference>
<dbReference type="PANTHER" id="PTHR36504">
    <property type="entry name" value="LIPOPOLYSACCHARIDE EXPORT SYSTEM PROTEIN LPTA"/>
    <property type="match status" value="1"/>
</dbReference>
<dbReference type="InterPro" id="IPR014340">
    <property type="entry name" value="LptA"/>
</dbReference>
<feature type="region of interest" description="Disordered" evidence="4">
    <location>
        <begin position="166"/>
        <end position="186"/>
    </location>
</feature>
<accession>A0A212AA12</accession>
<feature type="domain" description="Organic solvent tolerance-like N-terminal" evidence="6">
    <location>
        <begin position="46"/>
        <end position="154"/>
    </location>
</feature>
<comment type="caution">
    <text evidence="7">The sequence shown here is derived from an EMBL/GenBank/DDBJ whole genome shotgun (WGS) entry which is preliminary data.</text>
</comment>
<evidence type="ECO:0000256" key="3">
    <source>
        <dbReference type="ARBA" id="ARBA00022764"/>
    </source>
</evidence>
<dbReference type="GO" id="GO:0009279">
    <property type="term" value="C:cell outer membrane"/>
    <property type="evidence" value="ECO:0007669"/>
    <property type="project" value="TreeGrafter"/>
</dbReference>
<keyword evidence="8" id="KW-1185">Reference proteome</keyword>
<gene>
    <name evidence="7" type="primary">lptA</name>
    <name evidence="7" type="ORF">CDV49_12480</name>
</gene>
<dbReference type="NCBIfam" id="TIGR03002">
    <property type="entry name" value="outer_YhbN_LptA"/>
    <property type="match status" value="1"/>
</dbReference>
<name>A0A212AA12_9RHOB</name>
<sequence>MTLVLRAALGALLLLPLAPLLSQPVLAQGVGLQFNEMKQDPGQPVEITSNQLEVDQAKGTAVFTGDVVVTQGTTRMSADRVEATYAAGADGAEGGISTIHATGNVLIASGDLGVQGAEAVYTMAEDQIVMTGSVVVTQAGSTITGQRLVVNVGSGTGRMEGRVRTVIQSGNPPGTPSRPSSGRSNR</sequence>
<dbReference type="EMBL" id="NIPW01000024">
    <property type="protein sequence ID" value="OWJ76968.1"/>
    <property type="molecule type" value="Genomic_DNA"/>
</dbReference>
<proteinExistence type="predicted"/>
<dbReference type="Pfam" id="PF03968">
    <property type="entry name" value="LptD_N"/>
    <property type="match status" value="1"/>
</dbReference>
<dbReference type="GO" id="GO:0015920">
    <property type="term" value="P:lipopolysaccharide transport"/>
    <property type="evidence" value="ECO:0007669"/>
    <property type="project" value="InterPro"/>
</dbReference>
<feature type="compositionally biased region" description="Low complexity" evidence="4">
    <location>
        <begin position="169"/>
        <end position="186"/>
    </location>
</feature>
<dbReference type="RefSeq" id="WP_088215761.1">
    <property type="nucleotide sequence ID" value="NZ_NIPW01000024.1"/>
</dbReference>
<dbReference type="AlphaFoldDB" id="A0A212AA12"/>
<evidence type="ECO:0000313" key="7">
    <source>
        <dbReference type="EMBL" id="OWJ76968.1"/>
    </source>
</evidence>
<dbReference type="GO" id="GO:0017089">
    <property type="term" value="F:glycolipid transfer activity"/>
    <property type="evidence" value="ECO:0007669"/>
    <property type="project" value="TreeGrafter"/>
</dbReference>
<evidence type="ECO:0000259" key="6">
    <source>
        <dbReference type="Pfam" id="PF03968"/>
    </source>
</evidence>
<dbReference type="InterPro" id="IPR052037">
    <property type="entry name" value="LPS_export_LptA"/>
</dbReference>
<dbReference type="InterPro" id="IPR005653">
    <property type="entry name" value="OstA-like_N"/>
</dbReference>
<keyword evidence="2 5" id="KW-0732">Signal</keyword>